<dbReference type="RefSeq" id="WP_013335421.1">
    <property type="nucleotide sequence ID" value="NC_014537.1"/>
</dbReference>
<dbReference type="InterPro" id="IPR058509">
    <property type="entry name" value="DUF8196"/>
</dbReference>
<reference evidence="3 4" key="1">
    <citation type="journal article" date="2010" name="Stand. Genomic Sci.">
        <title>Complete genome sequence of Vulcanisaeta distributa type strain (IC-017).</title>
        <authorList>
            <person name="Mavromatis K."/>
            <person name="Sikorski J."/>
            <person name="Pabst E."/>
            <person name="Teshima H."/>
            <person name="Lapidus A."/>
            <person name="Lucas S."/>
            <person name="Nolan M."/>
            <person name="Glavina Del Rio T."/>
            <person name="Cheng J.F."/>
            <person name="Bruce D."/>
            <person name="Goodwin L."/>
            <person name="Pitluck S."/>
            <person name="Liolios K."/>
            <person name="Ivanova N."/>
            <person name="Mikhailova N."/>
            <person name="Pati A."/>
            <person name="Chen A."/>
            <person name="Palaniappan K."/>
            <person name="Land M."/>
            <person name="Hauser L."/>
            <person name="Chang Y.J."/>
            <person name="Jeffries C.D."/>
            <person name="Rohde M."/>
            <person name="Spring S."/>
            <person name="Goker M."/>
            <person name="Wirth R."/>
            <person name="Woyke T."/>
            <person name="Bristow J."/>
            <person name="Eisen J.A."/>
            <person name="Markowitz V."/>
            <person name="Hugenholtz P."/>
            <person name="Klenk H.P."/>
            <person name="Kyrpides N.C."/>
        </authorList>
    </citation>
    <scope>NUCLEOTIDE SEQUENCE [LARGE SCALE GENOMIC DNA]</scope>
    <source>
        <strain evidence="4">DSM 14429 / JCM 11212 / NBRC 100878 / IC-017</strain>
    </source>
</reference>
<dbReference type="PANTHER" id="PTHR34314:SF6">
    <property type="entry name" value="DUF3782 DOMAIN-CONTAINING PROTEIN"/>
    <property type="match status" value="1"/>
</dbReference>
<reference evidence="4" key="2">
    <citation type="journal article" date="2010" name="Stand. Genomic Sci.">
        <title>Complete genome sequence of Vulcanisaeta distributa type strain (IC-017T).</title>
        <authorList>
            <person name="Mavromatis K."/>
            <person name="Sikorski J."/>
            <person name="Pabst E."/>
            <person name="Teshima H."/>
            <person name="Lapidus A."/>
            <person name="Lucas S."/>
            <person name="Nolan M."/>
            <person name="Glavina Del Rio T."/>
            <person name="Cheng J."/>
            <person name="Bruce D."/>
            <person name="Goodwin L."/>
            <person name="Pitluck S."/>
            <person name="Liolios K."/>
            <person name="Ivanova N."/>
            <person name="Mikhailova N."/>
            <person name="Pati A."/>
            <person name="Chen A."/>
            <person name="Palaniappan K."/>
            <person name="Land M."/>
            <person name="Hauser L."/>
            <person name="Chang Y."/>
            <person name="Jeffries C."/>
            <person name="Rohde M."/>
            <person name="Spring S."/>
            <person name="Goker M."/>
            <person name="Wirth R."/>
            <person name="Woyke T."/>
            <person name="Bristow J."/>
            <person name="Eisen J."/>
            <person name="Markowitz V."/>
            <person name="Hugenholtz P."/>
            <person name="Klenk H."/>
            <person name="Kyrpides N."/>
        </authorList>
    </citation>
    <scope>NUCLEOTIDE SEQUENCE [LARGE SCALE GENOMIC DNA]</scope>
    <source>
        <strain evidence="4">DSM 14429 / JCM 11212 / NBRC 100878 / IC-017</strain>
    </source>
</reference>
<dbReference type="GeneID" id="9751206"/>
<feature type="domain" description="DUF8196" evidence="2">
    <location>
        <begin position="166"/>
        <end position="280"/>
    </location>
</feature>
<feature type="coiled-coil region" evidence="1">
    <location>
        <begin position="31"/>
        <end position="156"/>
    </location>
</feature>
<dbReference type="Pfam" id="PF26618">
    <property type="entry name" value="DUF8196"/>
    <property type="match status" value="1"/>
</dbReference>
<keyword evidence="4" id="KW-1185">Reference proteome</keyword>
<evidence type="ECO:0000313" key="3">
    <source>
        <dbReference type="EMBL" id="ADN49696.1"/>
    </source>
</evidence>
<dbReference type="eggNOG" id="arCOG01426">
    <property type="taxonomic scope" value="Archaea"/>
</dbReference>
<evidence type="ECO:0000259" key="2">
    <source>
        <dbReference type="Pfam" id="PF26618"/>
    </source>
</evidence>
<protein>
    <recommendedName>
        <fullName evidence="2">DUF8196 domain-containing protein</fullName>
    </recommendedName>
</protein>
<dbReference type="Proteomes" id="UP000006681">
    <property type="component" value="Chromosome"/>
</dbReference>
<evidence type="ECO:0000313" key="4">
    <source>
        <dbReference type="Proteomes" id="UP000006681"/>
    </source>
</evidence>
<dbReference type="STRING" id="572478.Vdis_0289"/>
<dbReference type="PANTHER" id="PTHR34314">
    <property type="entry name" value="CRENARCHAEAL PROTEIN, PUTATIVE-RELATED"/>
    <property type="match status" value="1"/>
</dbReference>
<keyword evidence="1" id="KW-0175">Coiled coil</keyword>
<dbReference type="OrthoDB" id="28108at2157"/>
<dbReference type="SUPFAM" id="SSF58104">
    <property type="entry name" value="Methyl-accepting chemotaxis protein (MCP) signaling domain"/>
    <property type="match status" value="1"/>
</dbReference>
<sequence length="286" mass="33227">MVSRDEVRKIVLELIRTDEEFRLAIAGALGLDSILNELKALRQDFNAMLSRIVSIEEELKRHGEVLQEHARILEEHTRLLQEHSKALEENRRLLEEHGRLLEEHGRILNEHTRLLQEHGSKLDEHGKVLQSHSAKLDELTRDVQDIKRTLNQMNRTLQKLTYSIEDEALDVVSWRLRERLGINVRLGRLVITEGGREVLELNIYGVIDDLCVVGDSTLDLRVGKVGELMGVINELRSRYPQYLRPRVVKVLYCMRYVPEAIEEARKNGIWVLTWREELTPLEVSST</sequence>
<accession>E1QTI1</accession>
<name>E1QTI1_VULDI</name>
<dbReference type="AlphaFoldDB" id="E1QTI1"/>
<proteinExistence type="predicted"/>
<gene>
    <name evidence="3" type="ordered locus">Vdis_0289</name>
</gene>
<dbReference type="KEGG" id="vdi:Vdis_0289"/>
<evidence type="ECO:0000256" key="1">
    <source>
        <dbReference type="SAM" id="Coils"/>
    </source>
</evidence>
<dbReference type="eggNOG" id="arCOG01424">
    <property type="taxonomic scope" value="Archaea"/>
</dbReference>
<organism evidence="3 4">
    <name type="scientific">Vulcanisaeta distributa (strain DSM 14429 / JCM 11212 / NBRC 100878 / IC-017)</name>
    <dbReference type="NCBI Taxonomy" id="572478"/>
    <lineage>
        <taxon>Archaea</taxon>
        <taxon>Thermoproteota</taxon>
        <taxon>Thermoprotei</taxon>
        <taxon>Thermoproteales</taxon>
        <taxon>Thermoproteaceae</taxon>
        <taxon>Vulcanisaeta</taxon>
    </lineage>
</organism>
<dbReference type="HOGENOM" id="CLU_064028_0_0_2"/>
<dbReference type="EMBL" id="CP002100">
    <property type="protein sequence ID" value="ADN49696.1"/>
    <property type="molecule type" value="Genomic_DNA"/>
</dbReference>